<keyword evidence="6" id="KW-0804">Transcription</keyword>
<accession>A0A316DWA2</accession>
<keyword evidence="15" id="KW-1185">Reference proteome</keyword>
<dbReference type="FunFam" id="1.10.287.130:FF:000045">
    <property type="entry name" value="Two-component system sensor histidine kinase/response regulator"/>
    <property type="match status" value="1"/>
</dbReference>
<evidence type="ECO:0000256" key="3">
    <source>
        <dbReference type="ARBA" id="ARBA00022553"/>
    </source>
</evidence>
<dbReference type="InterPro" id="IPR018060">
    <property type="entry name" value="HTH_AraC"/>
</dbReference>
<dbReference type="InterPro" id="IPR036890">
    <property type="entry name" value="HATPase_C_sf"/>
</dbReference>
<keyword evidence="8" id="KW-0472">Membrane</keyword>
<dbReference type="SUPFAM" id="SSF63829">
    <property type="entry name" value="Calcium-dependent phosphotriesterase"/>
    <property type="match status" value="2"/>
</dbReference>
<dbReference type="RefSeq" id="WP_109652837.1">
    <property type="nucleotide sequence ID" value="NZ_JACWLN010000007.1"/>
</dbReference>
<dbReference type="SMART" id="SM00387">
    <property type="entry name" value="HATPase_c"/>
    <property type="match status" value="1"/>
</dbReference>
<dbReference type="Pfam" id="PF12833">
    <property type="entry name" value="HTH_18"/>
    <property type="match status" value="1"/>
</dbReference>
<dbReference type="Pfam" id="PF07495">
    <property type="entry name" value="Y_Y_Y"/>
    <property type="match status" value="1"/>
</dbReference>
<dbReference type="Pfam" id="PF00072">
    <property type="entry name" value="Response_reg"/>
    <property type="match status" value="1"/>
</dbReference>
<dbReference type="InterPro" id="IPR036097">
    <property type="entry name" value="HisK_dim/P_sf"/>
</dbReference>
<feature type="transmembrane region" description="Helical" evidence="8">
    <location>
        <begin position="825"/>
        <end position="847"/>
    </location>
</feature>
<dbReference type="CDD" id="cd00082">
    <property type="entry name" value="HisKA"/>
    <property type="match status" value="1"/>
</dbReference>
<dbReference type="CDD" id="cd00075">
    <property type="entry name" value="HATPase"/>
    <property type="match status" value="1"/>
</dbReference>
<dbReference type="InterPro" id="IPR011110">
    <property type="entry name" value="Reg_prop"/>
</dbReference>
<dbReference type="SUPFAM" id="SSF101898">
    <property type="entry name" value="NHL repeat"/>
    <property type="match status" value="1"/>
</dbReference>
<evidence type="ECO:0000259" key="10">
    <source>
        <dbReference type="PROSITE" id="PS50109"/>
    </source>
</evidence>
<dbReference type="SMART" id="SM00388">
    <property type="entry name" value="HisKA"/>
    <property type="match status" value="1"/>
</dbReference>
<dbReference type="EMBL" id="JACWLN010000007">
    <property type="protein sequence ID" value="MBD1261955.1"/>
    <property type="molecule type" value="Genomic_DNA"/>
</dbReference>
<evidence type="ECO:0000256" key="4">
    <source>
        <dbReference type="ARBA" id="ARBA00023015"/>
    </source>
</evidence>
<dbReference type="PROSITE" id="PS00041">
    <property type="entry name" value="HTH_ARAC_FAMILY_1"/>
    <property type="match status" value="1"/>
</dbReference>
<dbReference type="InterPro" id="IPR003661">
    <property type="entry name" value="HisK_dim/P_dom"/>
</dbReference>
<dbReference type="EC" id="2.7.13.3" evidence="2"/>
<dbReference type="InterPro" id="IPR003594">
    <property type="entry name" value="HATPase_dom"/>
</dbReference>
<dbReference type="Pfam" id="PF02518">
    <property type="entry name" value="HATPase_c"/>
    <property type="match status" value="1"/>
</dbReference>
<feature type="modified residue" description="4-aspartylphosphate" evidence="7">
    <location>
        <position position="1204"/>
    </location>
</feature>
<dbReference type="PANTHER" id="PTHR43547">
    <property type="entry name" value="TWO-COMPONENT HISTIDINE KINASE"/>
    <property type="match status" value="1"/>
</dbReference>
<dbReference type="Gene3D" id="1.10.10.60">
    <property type="entry name" value="Homeodomain-like"/>
    <property type="match status" value="2"/>
</dbReference>
<evidence type="ECO:0000313" key="15">
    <source>
        <dbReference type="Proteomes" id="UP000651837"/>
    </source>
</evidence>
<dbReference type="SUPFAM" id="SSF47384">
    <property type="entry name" value="Homodimeric domain of signal transducing histidine kinase"/>
    <property type="match status" value="1"/>
</dbReference>
<dbReference type="GO" id="GO:0003700">
    <property type="term" value="F:DNA-binding transcription factor activity"/>
    <property type="evidence" value="ECO:0007669"/>
    <property type="project" value="InterPro"/>
</dbReference>
<keyword evidence="8" id="KW-1133">Transmembrane helix</keyword>
<dbReference type="InterPro" id="IPR004358">
    <property type="entry name" value="Sig_transdc_His_kin-like_C"/>
</dbReference>
<evidence type="ECO:0000256" key="6">
    <source>
        <dbReference type="ARBA" id="ARBA00023163"/>
    </source>
</evidence>
<comment type="catalytic activity">
    <reaction evidence="1">
        <text>ATP + protein L-histidine = ADP + protein N-phospho-L-histidine.</text>
        <dbReference type="EC" id="2.7.13.3"/>
    </reaction>
</comment>
<dbReference type="Gene3D" id="3.40.50.2300">
    <property type="match status" value="1"/>
</dbReference>
<dbReference type="FunFam" id="2.60.40.10:FF:000791">
    <property type="entry name" value="Two-component system sensor histidine kinase/response regulator"/>
    <property type="match status" value="1"/>
</dbReference>
<dbReference type="Pfam" id="PF07494">
    <property type="entry name" value="Reg_prop"/>
    <property type="match status" value="3"/>
</dbReference>
<dbReference type="OrthoDB" id="1383487at2"/>
<dbReference type="GO" id="GO:0000155">
    <property type="term" value="F:phosphorelay sensor kinase activity"/>
    <property type="evidence" value="ECO:0007669"/>
    <property type="project" value="InterPro"/>
</dbReference>
<keyword evidence="5" id="KW-0238">DNA-binding</keyword>
<evidence type="ECO:0000313" key="13">
    <source>
        <dbReference type="EMBL" id="PWK22324.1"/>
    </source>
</evidence>
<dbReference type="GO" id="GO:0043565">
    <property type="term" value="F:sequence-specific DNA binding"/>
    <property type="evidence" value="ECO:0007669"/>
    <property type="project" value="InterPro"/>
</dbReference>
<evidence type="ECO:0000313" key="12">
    <source>
        <dbReference type="EMBL" id="MBD1261955.1"/>
    </source>
</evidence>
<dbReference type="Gene3D" id="2.60.40.10">
    <property type="entry name" value="Immunoglobulins"/>
    <property type="match status" value="1"/>
</dbReference>
<dbReference type="InterPro" id="IPR013783">
    <property type="entry name" value="Ig-like_fold"/>
</dbReference>
<dbReference type="Pfam" id="PF00512">
    <property type="entry name" value="HisKA"/>
    <property type="match status" value="1"/>
</dbReference>
<evidence type="ECO:0000256" key="5">
    <source>
        <dbReference type="ARBA" id="ARBA00023125"/>
    </source>
</evidence>
<dbReference type="InterPro" id="IPR015943">
    <property type="entry name" value="WD40/YVTN_repeat-like_dom_sf"/>
</dbReference>
<evidence type="ECO:0000259" key="9">
    <source>
        <dbReference type="PROSITE" id="PS01124"/>
    </source>
</evidence>
<evidence type="ECO:0000256" key="8">
    <source>
        <dbReference type="SAM" id="Phobius"/>
    </source>
</evidence>
<dbReference type="CDD" id="cd17574">
    <property type="entry name" value="REC_OmpR"/>
    <property type="match status" value="1"/>
</dbReference>
<dbReference type="PRINTS" id="PR00344">
    <property type="entry name" value="BCTRLSENSOR"/>
</dbReference>
<gene>
    <name evidence="12" type="ORF">HZY62_15230</name>
    <name evidence="13" type="ORF">LX92_03245</name>
</gene>
<feature type="domain" description="Histidine kinase" evidence="10">
    <location>
        <begin position="879"/>
        <end position="1115"/>
    </location>
</feature>
<dbReference type="SUPFAM" id="SSF46689">
    <property type="entry name" value="Homeodomain-like"/>
    <property type="match status" value="1"/>
</dbReference>
<reference evidence="12 15" key="2">
    <citation type="submission" date="2020-07" db="EMBL/GenBank/DDBJ databases">
        <title>The draft genome sequence of Maribacter polysiphoniae KCTC 22021.</title>
        <authorList>
            <person name="Mu L."/>
        </authorList>
    </citation>
    <scope>NUCLEOTIDE SEQUENCE [LARGE SCALE GENOMIC DNA]</scope>
    <source>
        <strain evidence="12 15">KCTC 22021</strain>
    </source>
</reference>
<dbReference type="SMART" id="SM00448">
    <property type="entry name" value="REC"/>
    <property type="match status" value="1"/>
</dbReference>
<dbReference type="EMBL" id="QGGQ01000008">
    <property type="protein sequence ID" value="PWK22324.1"/>
    <property type="molecule type" value="Genomic_DNA"/>
</dbReference>
<keyword evidence="13" id="KW-0808">Transferase</keyword>
<dbReference type="InterPro" id="IPR011006">
    <property type="entry name" value="CheY-like_superfamily"/>
</dbReference>
<evidence type="ECO:0000256" key="7">
    <source>
        <dbReference type="PROSITE-ProRule" id="PRU00169"/>
    </source>
</evidence>
<proteinExistence type="predicted"/>
<feature type="domain" description="Response regulatory" evidence="11">
    <location>
        <begin position="1156"/>
        <end position="1271"/>
    </location>
</feature>
<dbReference type="InterPro" id="IPR001789">
    <property type="entry name" value="Sig_transdc_resp-reg_receiver"/>
</dbReference>
<name>A0A316DWA2_9FLAO</name>
<evidence type="ECO:0000313" key="14">
    <source>
        <dbReference type="Proteomes" id="UP000245667"/>
    </source>
</evidence>
<dbReference type="SUPFAM" id="SSF52172">
    <property type="entry name" value="CheY-like"/>
    <property type="match status" value="1"/>
</dbReference>
<sequence>MQKNNLLLITLFAFITFTSGVGQSFDYKINSLSDNLSITDNVTSSFYKDKKGFLWIGKMDGLYKYNGYDYEIFPNTFNGETGLSNPWVTAVNGLRDYLVVGTKNGLNLFNKTNHTFTYIFPSETNPEQSNYITCLDVDGNEDGIYLGTTNGLFRVKLKTEGSYAIQEIEFEGSKTIEQTPEVYQIIAMAGGALIRTSKGLFYLSVDAPAATPVLVEMDQGDKTLKEYRTLYLTKSNGLLIFADGQTYFSKLNIGAFANGVPLKVQKISSIYSNWPNPELINNFLEDINGSIWIGTEGEGLFVYHKQTNNWQNYRHKINFANVLNNDFVRTLFEDPSGMIVVGTDAGVNTVVTLEQRFHIINKIDKGDRVGTEIVNVHGILEDNDSNLWIGTRGKGLFVLKGEKQLSVGADVNNALGHVRSIIQDKKGSIWVGTQGGIYIIEKPIRDNEDLKRQFHLKKPSLLPGEGVYAILEDKDANKWISTSSGLYVSTALGELKRITNTSIGTSLDNKIIYSLMLDSKNRIWLGTLNGRIAYLEYKDYGIYISKYKNLGKPLNFKIIRIAEAYKKYFENYESYNLCEVADNTILVGTNFGICEIDLPNKEIKPFLSLKRSSNPLKVGMGYVYGLLYDKDKNKIWASSNNGVFNYDFDSSEEERFGIKDGLQSLEFNGNSVYAGKSGNFYFGGSSGLNSYDSSININKNDYRPNLVLTKLIVNGKQVRVNDDNQILKEEISYAKNIRLKAKENTVGLEFASLHLPYSSNNMYQCKLIGVDDDWRYLGNERSINYANLPKGDYQFHLKGTNNDGVWNAEELVVQIEVMPAWYATWWMVFLWYLLGVGIIISFVYILIKNRDSRNELKIQEIERKKLSEIYESKLIFFTNISHELRTPLSLIVDPIHSLIQQKHANRNNELLGIVQTNVERLRRLVDQIMDFRKYEYGKLELNIGEGDIVESVRVITNSFVHVSKNKNVDYQVKLPKHPIIMFYDHDKMEKILYNLLSNAFKAVKYGGQVRVSIGVLNTKKGRFGGRGYKLICGKKEYSDKDNHIFLKVKDDGGGISEKHVQDIFTRFYQDDSVNSGTGIGLYMVKQLAEMHYGSILLKSKKNKGASFVVLLPKNKDLYKVSKTVSPSIIPAKSQVETLVVPVSEESLAVDKIKQYSVALIEDNDELRMYLKRILQNDFNVYTANNGLEGIDLIREETPDVVVSDIVMPEINGIDLCKRIKGDFETSHIPIILLSARAFDQQVVEGINSGADAYITKPFNKDILIAKINNLIKNREKLRLMFQNAKILEPSKVTVTSIDERFLLKLKQTIEKNIQDQNLTLEILATETGVSRAQIFRKVKALTGLTPNNFIKSIRLKYAVLLLDEGKFQIAEIAFLSGFKEPSYFSRCFKEAYGCSPKEYKKDI</sequence>
<dbReference type="PROSITE" id="PS50110">
    <property type="entry name" value="RESPONSE_REGULATORY"/>
    <property type="match status" value="1"/>
</dbReference>
<dbReference type="PANTHER" id="PTHR43547:SF2">
    <property type="entry name" value="HYBRID SIGNAL TRANSDUCTION HISTIDINE KINASE C"/>
    <property type="match status" value="1"/>
</dbReference>
<comment type="caution">
    <text evidence="13">The sequence shown here is derived from an EMBL/GenBank/DDBJ whole genome shotgun (WGS) entry which is preliminary data.</text>
</comment>
<dbReference type="Gene3D" id="1.10.287.130">
    <property type="match status" value="1"/>
</dbReference>
<evidence type="ECO:0000256" key="2">
    <source>
        <dbReference type="ARBA" id="ARBA00012438"/>
    </source>
</evidence>
<keyword evidence="3 7" id="KW-0597">Phosphoprotein</keyword>
<dbReference type="Proteomes" id="UP000245667">
    <property type="component" value="Unassembled WGS sequence"/>
</dbReference>
<dbReference type="PROSITE" id="PS01124">
    <property type="entry name" value="HTH_ARAC_FAMILY_2"/>
    <property type="match status" value="1"/>
</dbReference>
<feature type="domain" description="HTH araC/xylS-type" evidence="9">
    <location>
        <begin position="1303"/>
        <end position="1402"/>
    </location>
</feature>
<organism evidence="13 14">
    <name type="scientific">Maribacter polysiphoniae</name>
    <dbReference type="NCBI Taxonomy" id="429344"/>
    <lineage>
        <taxon>Bacteria</taxon>
        <taxon>Pseudomonadati</taxon>
        <taxon>Bacteroidota</taxon>
        <taxon>Flavobacteriia</taxon>
        <taxon>Flavobacteriales</taxon>
        <taxon>Flavobacteriaceae</taxon>
        <taxon>Maribacter</taxon>
    </lineage>
</organism>
<keyword evidence="13" id="KW-0418">Kinase</keyword>
<dbReference type="Gene3D" id="2.130.10.10">
    <property type="entry name" value="YVTN repeat-like/Quinoprotein amine dehydrogenase"/>
    <property type="match status" value="2"/>
</dbReference>
<dbReference type="InterPro" id="IPR009057">
    <property type="entry name" value="Homeodomain-like_sf"/>
</dbReference>
<dbReference type="PROSITE" id="PS50109">
    <property type="entry name" value="HIS_KIN"/>
    <property type="match status" value="1"/>
</dbReference>
<keyword evidence="4" id="KW-0805">Transcription regulation</keyword>
<dbReference type="InterPro" id="IPR018062">
    <property type="entry name" value="HTH_AraC-typ_CS"/>
</dbReference>
<dbReference type="Proteomes" id="UP000651837">
    <property type="component" value="Unassembled WGS sequence"/>
</dbReference>
<dbReference type="SUPFAM" id="SSF55874">
    <property type="entry name" value="ATPase domain of HSP90 chaperone/DNA topoisomerase II/histidine kinase"/>
    <property type="match status" value="1"/>
</dbReference>
<dbReference type="InterPro" id="IPR005467">
    <property type="entry name" value="His_kinase_dom"/>
</dbReference>
<evidence type="ECO:0000256" key="1">
    <source>
        <dbReference type="ARBA" id="ARBA00000085"/>
    </source>
</evidence>
<evidence type="ECO:0000259" key="11">
    <source>
        <dbReference type="PROSITE" id="PS50110"/>
    </source>
</evidence>
<protein>
    <recommendedName>
        <fullName evidence="2">histidine kinase</fullName>
        <ecNumber evidence="2">2.7.13.3</ecNumber>
    </recommendedName>
</protein>
<dbReference type="SMART" id="SM00342">
    <property type="entry name" value="HTH_ARAC"/>
    <property type="match status" value="1"/>
</dbReference>
<keyword evidence="8" id="KW-0812">Transmembrane</keyword>
<dbReference type="InterPro" id="IPR011123">
    <property type="entry name" value="Y_Y_Y"/>
</dbReference>
<dbReference type="Gene3D" id="3.30.565.10">
    <property type="entry name" value="Histidine kinase-like ATPase, C-terminal domain"/>
    <property type="match status" value="1"/>
</dbReference>
<reference evidence="13 14" key="1">
    <citation type="submission" date="2018-05" db="EMBL/GenBank/DDBJ databases">
        <title>Genomic Encyclopedia of Archaeal and Bacterial Type Strains, Phase II (KMG-II): from individual species to whole genera.</title>
        <authorList>
            <person name="Goeker M."/>
        </authorList>
    </citation>
    <scope>NUCLEOTIDE SEQUENCE [LARGE SCALE GENOMIC DNA]</scope>
    <source>
        <strain evidence="13 14">DSM 23514</strain>
    </source>
</reference>